<comment type="caution">
    <text evidence="9">The sequence shown here is derived from an EMBL/GenBank/DDBJ whole genome shotgun (WGS) entry which is preliminary data.</text>
</comment>
<evidence type="ECO:0000256" key="1">
    <source>
        <dbReference type="ARBA" id="ARBA00004141"/>
    </source>
</evidence>
<keyword evidence="3 7" id="KW-0812">Transmembrane</keyword>
<keyword evidence="5 7" id="KW-1133">Transmembrane helix</keyword>
<dbReference type="PANTHER" id="PTHR43731">
    <property type="entry name" value="RHOMBOID PROTEASE"/>
    <property type="match status" value="1"/>
</dbReference>
<dbReference type="GO" id="GO:0006508">
    <property type="term" value="P:proteolysis"/>
    <property type="evidence" value="ECO:0007669"/>
    <property type="project" value="UniProtKB-KW"/>
</dbReference>
<dbReference type="SUPFAM" id="SSF144091">
    <property type="entry name" value="Rhomboid-like"/>
    <property type="match status" value="1"/>
</dbReference>
<evidence type="ECO:0000256" key="7">
    <source>
        <dbReference type="SAM" id="Phobius"/>
    </source>
</evidence>
<evidence type="ECO:0000256" key="3">
    <source>
        <dbReference type="ARBA" id="ARBA00022692"/>
    </source>
</evidence>
<keyword evidence="6 7" id="KW-0472">Membrane</keyword>
<evidence type="ECO:0000313" key="10">
    <source>
        <dbReference type="Proteomes" id="UP001565236"/>
    </source>
</evidence>
<dbReference type="InterPro" id="IPR035952">
    <property type="entry name" value="Rhomboid-like_sf"/>
</dbReference>
<sequence>MDSFQKKPIITYGLITLNVLIFIAMTLSGGSENPVNLIYWGAKYDPLIVQGEIWRLFTPMFIHIGAEHLALNMLTLYFLGSQLEQLFGKWRFLLIYLVSGIGGNIASFAFSPSISAGASTALFGLFGAYLMLGESFRQVPSIRMIARQFLVLIILNLAFDLFASGIDLYGHLGGLVAGFLVAYVVGVPNLGKIEKLKRIISMIALGLIFIVLLKIGFNTWQYPV</sequence>
<dbReference type="EMBL" id="JBCLUF010000019">
    <property type="protein sequence ID" value="MEY8662501.1"/>
    <property type="molecule type" value="Genomic_DNA"/>
</dbReference>
<comment type="similarity">
    <text evidence="2">Belongs to the peptidase S54 family.</text>
</comment>
<keyword evidence="9" id="KW-0645">Protease</keyword>
<evidence type="ECO:0000259" key="8">
    <source>
        <dbReference type="Pfam" id="PF01694"/>
    </source>
</evidence>
<keyword evidence="10" id="KW-1185">Reference proteome</keyword>
<feature type="transmembrane region" description="Helical" evidence="7">
    <location>
        <begin position="168"/>
        <end position="187"/>
    </location>
</feature>
<organism evidence="9 10">
    <name type="scientific">Ligilactobacillus faecis</name>
    <dbReference type="NCBI Taxonomy" id="762833"/>
    <lineage>
        <taxon>Bacteria</taxon>
        <taxon>Bacillati</taxon>
        <taxon>Bacillota</taxon>
        <taxon>Bacilli</taxon>
        <taxon>Lactobacillales</taxon>
        <taxon>Lactobacillaceae</taxon>
        <taxon>Ligilactobacillus</taxon>
    </lineage>
</organism>
<dbReference type="Pfam" id="PF01694">
    <property type="entry name" value="Rhomboid"/>
    <property type="match status" value="1"/>
</dbReference>
<feature type="transmembrane region" description="Helical" evidence="7">
    <location>
        <begin position="144"/>
        <end position="162"/>
    </location>
</feature>
<feature type="domain" description="Peptidase S54 rhomboid" evidence="8">
    <location>
        <begin position="51"/>
        <end position="185"/>
    </location>
</feature>
<evidence type="ECO:0000256" key="6">
    <source>
        <dbReference type="ARBA" id="ARBA00023136"/>
    </source>
</evidence>
<keyword evidence="4 9" id="KW-0378">Hydrolase</keyword>
<gene>
    <name evidence="9" type="ORF">AALT52_06330</name>
</gene>
<feature type="transmembrane region" description="Helical" evidence="7">
    <location>
        <begin position="60"/>
        <end position="80"/>
    </location>
</feature>
<evidence type="ECO:0000256" key="5">
    <source>
        <dbReference type="ARBA" id="ARBA00022989"/>
    </source>
</evidence>
<dbReference type="InterPro" id="IPR050925">
    <property type="entry name" value="Rhomboid_protease_S54"/>
</dbReference>
<evidence type="ECO:0000256" key="4">
    <source>
        <dbReference type="ARBA" id="ARBA00022801"/>
    </source>
</evidence>
<proteinExistence type="inferred from homology"/>
<dbReference type="EC" id="3.4.21.-" evidence="9"/>
<protein>
    <submittedName>
        <fullName evidence="9">Rhomboid family intramembrane serine protease</fullName>
        <ecNumber evidence="9">3.4.21.-</ecNumber>
    </submittedName>
</protein>
<feature type="transmembrane region" description="Helical" evidence="7">
    <location>
        <begin position="9"/>
        <end position="27"/>
    </location>
</feature>
<name>A0ABV4DPV3_9LACO</name>
<feature type="transmembrane region" description="Helical" evidence="7">
    <location>
        <begin position="199"/>
        <end position="217"/>
    </location>
</feature>
<feature type="transmembrane region" description="Helical" evidence="7">
    <location>
        <begin position="92"/>
        <end position="110"/>
    </location>
</feature>
<dbReference type="Gene3D" id="1.20.1540.10">
    <property type="entry name" value="Rhomboid-like"/>
    <property type="match status" value="1"/>
</dbReference>
<dbReference type="GO" id="GO:0008233">
    <property type="term" value="F:peptidase activity"/>
    <property type="evidence" value="ECO:0007669"/>
    <property type="project" value="UniProtKB-KW"/>
</dbReference>
<evidence type="ECO:0000256" key="2">
    <source>
        <dbReference type="ARBA" id="ARBA00009045"/>
    </source>
</evidence>
<feature type="transmembrane region" description="Helical" evidence="7">
    <location>
        <begin position="116"/>
        <end position="132"/>
    </location>
</feature>
<dbReference type="Proteomes" id="UP001565236">
    <property type="component" value="Unassembled WGS sequence"/>
</dbReference>
<reference evidence="9 10" key="1">
    <citation type="submission" date="2024-03" db="EMBL/GenBank/DDBJ databases">
        <title>Mouse gut bacterial collection (mGBC) of GemPharmatech.</title>
        <authorList>
            <person name="He Y."/>
            <person name="Dong L."/>
            <person name="Wu D."/>
            <person name="Gao X."/>
            <person name="Lin Z."/>
        </authorList>
    </citation>
    <scope>NUCLEOTIDE SEQUENCE [LARGE SCALE GENOMIC DNA]</scope>
    <source>
        <strain evidence="9 10">15-30</strain>
    </source>
</reference>
<comment type="subcellular location">
    <subcellularLocation>
        <location evidence="1">Membrane</location>
        <topology evidence="1">Multi-pass membrane protein</topology>
    </subcellularLocation>
</comment>
<accession>A0ABV4DPV3</accession>
<dbReference type="InterPro" id="IPR022764">
    <property type="entry name" value="Peptidase_S54_rhomboid_dom"/>
</dbReference>
<evidence type="ECO:0000313" key="9">
    <source>
        <dbReference type="EMBL" id="MEY8662501.1"/>
    </source>
</evidence>
<dbReference type="PANTHER" id="PTHR43731:SF14">
    <property type="entry name" value="PRESENILIN-ASSOCIATED RHOMBOID-LIKE PROTEIN, MITOCHONDRIAL"/>
    <property type="match status" value="1"/>
</dbReference>
<dbReference type="RefSeq" id="WP_280605977.1">
    <property type="nucleotide sequence ID" value="NZ_CP123639.1"/>
</dbReference>